<dbReference type="GeneID" id="30981214"/>
<sequence length="53" mass="6236">MRLPKTTHPLKKTQRTISGNLRFVLKRRTKTVDHGTQKLSKYYTIDHTSKIVL</sequence>
<dbReference type="RefSeq" id="XP_020066469.1">
    <property type="nucleotide sequence ID" value="XM_020207077.1"/>
</dbReference>
<accession>A0A1E4SPJ9</accession>
<proteinExistence type="predicted"/>
<dbReference type="EMBL" id="KV453909">
    <property type="protein sequence ID" value="ODV81347.1"/>
    <property type="molecule type" value="Genomic_DNA"/>
</dbReference>
<evidence type="ECO:0000313" key="2">
    <source>
        <dbReference type="Proteomes" id="UP000094285"/>
    </source>
</evidence>
<dbReference type="Proteomes" id="UP000094285">
    <property type="component" value="Unassembled WGS sequence"/>
</dbReference>
<name>A0A1E4SPJ9_9ASCO</name>
<reference evidence="2" key="1">
    <citation type="submission" date="2016-05" db="EMBL/GenBank/DDBJ databases">
        <title>Comparative genomics of biotechnologically important yeasts.</title>
        <authorList>
            <consortium name="DOE Joint Genome Institute"/>
            <person name="Riley R."/>
            <person name="Haridas S."/>
            <person name="Wolfe K.H."/>
            <person name="Lopes M.R."/>
            <person name="Hittinger C.T."/>
            <person name="Goker M."/>
            <person name="Salamov A."/>
            <person name="Wisecaver J."/>
            <person name="Long T.M."/>
            <person name="Aerts A.L."/>
            <person name="Barry K."/>
            <person name="Choi C."/>
            <person name="Clum A."/>
            <person name="Coughlan A.Y."/>
            <person name="Deshpande S."/>
            <person name="Douglass A.P."/>
            <person name="Hanson S.J."/>
            <person name="Klenk H.-P."/>
            <person name="Labutti K."/>
            <person name="Lapidus A."/>
            <person name="Lindquist E."/>
            <person name="Lipzen A."/>
            <person name="Meier-Kolthoff J.P."/>
            <person name="Ohm R.A."/>
            <person name="Otillar R.P."/>
            <person name="Pangilinan J."/>
            <person name="Peng Y."/>
            <person name="Rokas A."/>
            <person name="Rosa C.A."/>
            <person name="Scheuner C."/>
            <person name="Sibirny A.A."/>
            <person name="Slot J.C."/>
            <person name="Stielow J.B."/>
            <person name="Sun H."/>
            <person name="Kurtzman C.P."/>
            <person name="Blackwell M."/>
            <person name="Grigoriev I.V."/>
            <person name="Jeffries T.W."/>
        </authorList>
    </citation>
    <scope>NUCLEOTIDE SEQUENCE [LARGE SCALE GENOMIC DNA]</scope>
    <source>
        <strain evidence="2">NRRL Y-17324</strain>
    </source>
</reference>
<evidence type="ECO:0000313" key="1">
    <source>
        <dbReference type="EMBL" id="ODV81347.1"/>
    </source>
</evidence>
<gene>
    <name evidence="1" type="ORF">CANTADRAFT_24322</name>
</gene>
<protein>
    <submittedName>
        <fullName evidence="1">Uncharacterized protein</fullName>
    </submittedName>
</protein>
<keyword evidence="2" id="KW-1185">Reference proteome</keyword>
<organism evidence="1 2">
    <name type="scientific">Suhomyces tanzawaensis NRRL Y-17324</name>
    <dbReference type="NCBI Taxonomy" id="984487"/>
    <lineage>
        <taxon>Eukaryota</taxon>
        <taxon>Fungi</taxon>
        <taxon>Dikarya</taxon>
        <taxon>Ascomycota</taxon>
        <taxon>Saccharomycotina</taxon>
        <taxon>Pichiomycetes</taxon>
        <taxon>Debaryomycetaceae</taxon>
        <taxon>Suhomyces</taxon>
    </lineage>
</organism>
<dbReference type="AlphaFoldDB" id="A0A1E4SPJ9"/>